<keyword evidence="5" id="KW-1133">Transmembrane helix</keyword>
<evidence type="ECO:0000313" key="7">
    <source>
        <dbReference type="EMBL" id="MFD1716389.1"/>
    </source>
</evidence>
<evidence type="ECO:0000256" key="2">
    <source>
        <dbReference type="ARBA" id="ARBA00022777"/>
    </source>
</evidence>
<comment type="caution">
    <text evidence="7">The sequence shown here is derived from an EMBL/GenBank/DDBJ whole genome shotgun (WGS) entry which is preliminary data.</text>
</comment>
<dbReference type="CDD" id="cd16917">
    <property type="entry name" value="HATPase_UhpB-NarQ-NarX-like"/>
    <property type="match status" value="1"/>
</dbReference>
<dbReference type="RefSeq" id="WP_388001834.1">
    <property type="nucleotide sequence ID" value="NZ_JBHUEE010000001.1"/>
</dbReference>
<evidence type="ECO:0000256" key="4">
    <source>
        <dbReference type="SAM" id="MobiDB-lite"/>
    </source>
</evidence>
<evidence type="ECO:0000256" key="3">
    <source>
        <dbReference type="ARBA" id="ARBA00023012"/>
    </source>
</evidence>
<reference evidence="8" key="1">
    <citation type="journal article" date="2019" name="Int. J. Syst. Evol. Microbiol.">
        <title>The Global Catalogue of Microorganisms (GCM) 10K type strain sequencing project: providing services to taxonomists for standard genome sequencing and annotation.</title>
        <authorList>
            <consortium name="The Broad Institute Genomics Platform"/>
            <consortium name="The Broad Institute Genome Sequencing Center for Infectious Disease"/>
            <person name="Wu L."/>
            <person name="Ma J."/>
        </authorList>
    </citation>
    <scope>NUCLEOTIDE SEQUENCE [LARGE SCALE GENOMIC DNA]</scope>
    <source>
        <strain evidence="8">JCM 17130</strain>
    </source>
</reference>
<proteinExistence type="predicted"/>
<feature type="transmembrane region" description="Helical" evidence="5">
    <location>
        <begin position="59"/>
        <end position="79"/>
    </location>
</feature>
<keyword evidence="5" id="KW-0812">Transmembrane</keyword>
<sequence length="387" mass="41665">MSEDPDRQQPDVPAEVPALGFERREPPPPWARFAWIMGVVWLVFLAFPIVEVVQSGRPVPWRVAGVAAIVAFAATYVYGFRRLYQLEPGAEARRFSFTVLAGLSALAILSGLLIGPSATGTTTFLLAFTMFSQPLRRAFVMVLGWLGVTVAIIVVGDASQLWFFLVINLGVAFLTGVIRWIDEQQGEHERLQRELDIVGERERVARDVHDVVGHSLTVVTMKAELAERLVDADPAAAKAELAELRAVTRESLAEIRATVAGLRVARLGDELAAARSALDDAGIAADMPDGPDVVDPRHRLVLAWVLREAVTNVVRHSQAATCAVRLGPGRLEVTDDGVGLGGSRESTGLCGIRERVAAAGGRLILDTADGAPASRPGRPGTRLEVLL</sequence>
<dbReference type="Pfam" id="PF07730">
    <property type="entry name" value="HisKA_3"/>
    <property type="match status" value="1"/>
</dbReference>
<dbReference type="SUPFAM" id="SSF55874">
    <property type="entry name" value="ATPase domain of HSP90 chaperone/DNA topoisomerase II/histidine kinase"/>
    <property type="match status" value="1"/>
</dbReference>
<dbReference type="InterPro" id="IPR036890">
    <property type="entry name" value="HATPase_C_sf"/>
</dbReference>
<feature type="transmembrane region" description="Helical" evidence="5">
    <location>
        <begin position="33"/>
        <end position="52"/>
    </location>
</feature>
<keyword evidence="8" id="KW-1185">Reference proteome</keyword>
<feature type="region of interest" description="Disordered" evidence="4">
    <location>
        <begin position="368"/>
        <end position="387"/>
    </location>
</feature>
<keyword evidence="5" id="KW-0472">Membrane</keyword>
<dbReference type="Proteomes" id="UP001597277">
    <property type="component" value="Unassembled WGS sequence"/>
</dbReference>
<feature type="transmembrane region" description="Helical" evidence="5">
    <location>
        <begin position="99"/>
        <end position="126"/>
    </location>
</feature>
<dbReference type="Gene3D" id="3.30.565.10">
    <property type="entry name" value="Histidine kinase-like ATPase, C-terminal domain"/>
    <property type="match status" value="1"/>
</dbReference>
<dbReference type="GO" id="GO:0016301">
    <property type="term" value="F:kinase activity"/>
    <property type="evidence" value="ECO:0007669"/>
    <property type="project" value="UniProtKB-KW"/>
</dbReference>
<dbReference type="PANTHER" id="PTHR24421:SF63">
    <property type="entry name" value="SENSOR HISTIDINE KINASE DESK"/>
    <property type="match status" value="1"/>
</dbReference>
<evidence type="ECO:0000256" key="5">
    <source>
        <dbReference type="SAM" id="Phobius"/>
    </source>
</evidence>
<dbReference type="PANTHER" id="PTHR24421">
    <property type="entry name" value="NITRATE/NITRITE SENSOR PROTEIN NARX-RELATED"/>
    <property type="match status" value="1"/>
</dbReference>
<evidence type="ECO:0000313" key="8">
    <source>
        <dbReference type="Proteomes" id="UP001597277"/>
    </source>
</evidence>
<dbReference type="InterPro" id="IPR050482">
    <property type="entry name" value="Sensor_HK_TwoCompSys"/>
</dbReference>
<keyword evidence="2 7" id="KW-0418">Kinase</keyword>
<gene>
    <name evidence="7" type="ORF">ACFSE6_00960</name>
</gene>
<evidence type="ECO:0000259" key="6">
    <source>
        <dbReference type="Pfam" id="PF07730"/>
    </source>
</evidence>
<dbReference type="Gene3D" id="1.20.5.1930">
    <property type="match status" value="1"/>
</dbReference>
<dbReference type="InterPro" id="IPR011712">
    <property type="entry name" value="Sig_transdc_His_kin_sub3_dim/P"/>
</dbReference>
<feature type="domain" description="Signal transduction histidine kinase subgroup 3 dimerisation and phosphoacceptor" evidence="6">
    <location>
        <begin position="200"/>
        <end position="264"/>
    </location>
</feature>
<protein>
    <submittedName>
        <fullName evidence="7">Sensor histidine kinase</fullName>
    </submittedName>
</protein>
<feature type="transmembrane region" description="Helical" evidence="5">
    <location>
        <begin position="138"/>
        <end position="155"/>
    </location>
</feature>
<accession>A0ABW4KZT4</accession>
<feature type="transmembrane region" description="Helical" evidence="5">
    <location>
        <begin position="161"/>
        <end position="181"/>
    </location>
</feature>
<evidence type="ECO:0000256" key="1">
    <source>
        <dbReference type="ARBA" id="ARBA00022679"/>
    </source>
</evidence>
<feature type="region of interest" description="Disordered" evidence="4">
    <location>
        <begin position="1"/>
        <end position="20"/>
    </location>
</feature>
<organism evidence="7 8">
    <name type="scientific">Georgenia deserti</name>
    <dbReference type="NCBI Taxonomy" id="2093781"/>
    <lineage>
        <taxon>Bacteria</taxon>
        <taxon>Bacillati</taxon>
        <taxon>Actinomycetota</taxon>
        <taxon>Actinomycetes</taxon>
        <taxon>Micrococcales</taxon>
        <taxon>Bogoriellaceae</taxon>
        <taxon>Georgenia</taxon>
    </lineage>
</organism>
<keyword evidence="1" id="KW-0808">Transferase</keyword>
<name>A0ABW4KZT4_9MICO</name>
<keyword evidence="3" id="KW-0902">Two-component regulatory system</keyword>
<dbReference type="EMBL" id="JBHUEE010000001">
    <property type="protein sequence ID" value="MFD1716389.1"/>
    <property type="molecule type" value="Genomic_DNA"/>
</dbReference>